<dbReference type="AlphaFoldDB" id="A0A2S4UYT3"/>
<comment type="caution">
    <text evidence="6">The sequence shown here is derived from an EMBL/GenBank/DDBJ whole genome shotgun (WGS) entry which is preliminary data.</text>
</comment>
<proteinExistence type="inferred from homology"/>
<feature type="domain" description="NADH:flavin oxidoreductase/NADH oxidase N-terminal" evidence="5">
    <location>
        <begin position="33"/>
        <end position="376"/>
    </location>
</feature>
<dbReference type="PANTHER" id="PTHR43656:SF5">
    <property type="entry name" value="NADH:FLAVIN OXIDOREDUCTASE_NADH OXIDASE N-TERMINAL DOMAIN-CONTAINING PROTEIN"/>
    <property type="match status" value="1"/>
</dbReference>
<keyword evidence="4" id="KW-0560">Oxidoreductase</keyword>
<evidence type="ECO:0000313" key="6">
    <source>
        <dbReference type="EMBL" id="POW02355.1"/>
    </source>
</evidence>
<evidence type="ECO:0000259" key="5">
    <source>
        <dbReference type="Pfam" id="PF00724"/>
    </source>
</evidence>
<name>A0A2S4UYT3_9BASI</name>
<sequence length="766" mass="84507">MTPKSPNESSPADRWSTGKFTLPIMDPIEVLSQPIQFKGGLRAPNRTLKSAMTERLCTYDQEDLDARGKPTAEYIELYKVWSQGKIGIIILGNIPVHREYLEAKGNAIIDKDSPWDPVEAFKPVITASKAHGSLVIGQLTHAGRQTPIHVNPNPVSASETQSPPSFGMTFGKAKALSLDEINDVIDRFAYGAEVLYKAGADGAQLHGAHGYLLSQFLSPRVNKRTDQYGGTFENRSRIVFEIIDAIKKRVTDPKFILSIKYNSHDFIEGGFTKEDSQIMAKRLEAEGVELIELSGGTYEMLPFDEKKESTKKREGFFLEFADGIRPHLTGASVLAVTGGFRTLEGMSSAISSDKRTCDMVGLARPLVYEPHFVADLLSGKIEQAKVVGFDSMMLAVAYHVLQLIAHKQPIPNLEDKNVAQQLVDLGGLRAPNRTLKSAMTERLCTYDQEDLNARGKPTAEYVELYKVWGQGKIGIIILGNIPVHREYLEAKGNAIIDKESPFAKQAQKPLIISLWDPVEAFKPVIAAAKAHGSLVIGQLTHAGRQTLSLSASETQSPPTFGHAFGKSRALSVDEIDDVIDRFAYGAEVLYTAGADGAQLHGAHGYLLSQFLSPRVNKRTDRYGGTFENRSRIVFEIIDAVKKRVTDPKFILSIKYNSHDFIEGGFTKEDSQIMAQRLQAEGVELIELSGGTYEFFPFLEKQESTKRREGFFLEFADGIRPHLTGASVLAVTGGFRTLEGMSSATSSDKRTCDMVGLARPLIYEPHF</sequence>
<reference evidence="6" key="1">
    <citation type="submission" date="2017-12" db="EMBL/GenBank/DDBJ databases">
        <title>Gene loss provides genomic basis for host adaptation in cereal stripe rust fungi.</title>
        <authorList>
            <person name="Xia C."/>
        </authorList>
    </citation>
    <scope>NUCLEOTIDE SEQUENCE [LARGE SCALE GENOMIC DNA]</scope>
    <source>
        <strain evidence="6">93-210</strain>
    </source>
</reference>
<dbReference type="SUPFAM" id="SSF51395">
    <property type="entry name" value="FMN-linked oxidoreductases"/>
    <property type="match status" value="2"/>
</dbReference>
<gene>
    <name evidence="6" type="ORF">PSTT_11828</name>
</gene>
<dbReference type="Gene3D" id="3.20.20.70">
    <property type="entry name" value="Aldolase class I"/>
    <property type="match status" value="2"/>
</dbReference>
<dbReference type="VEuPathDB" id="FungiDB:PSHT_00246"/>
<dbReference type="GO" id="GO:0016491">
    <property type="term" value="F:oxidoreductase activity"/>
    <property type="evidence" value="ECO:0007669"/>
    <property type="project" value="UniProtKB-KW"/>
</dbReference>
<dbReference type="InterPro" id="IPR051799">
    <property type="entry name" value="NADH_flavin_oxidoreductase"/>
</dbReference>
<dbReference type="PANTHER" id="PTHR43656">
    <property type="entry name" value="BINDING OXIDOREDUCTASE, PUTATIVE (AFU_ORTHOLOGUE AFUA_2G08260)-RELATED"/>
    <property type="match status" value="1"/>
</dbReference>
<keyword evidence="2" id="KW-0285">Flavoprotein</keyword>
<organism evidence="6 7">
    <name type="scientific">Puccinia striiformis</name>
    <dbReference type="NCBI Taxonomy" id="27350"/>
    <lineage>
        <taxon>Eukaryota</taxon>
        <taxon>Fungi</taxon>
        <taxon>Dikarya</taxon>
        <taxon>Basidiomycota</taxon>
        <taxon>Pucciniomycotina</taxon>
        <taxon>Pucciniomycetes</taxon>
        <taxon>Pucciniales</taxon>
        <taxon>Pucciniaceae</taxon>
        <taxon>Puccinia</taxon>
    </lineage>
</organism>
<dbReference type="VEuPathDB" id="FungiDB:PSHT_00245"/>
<dbReference type="Proteomes" id="UP000239156">
    <property type="component" value="Unassembled WGS sequence"/>
</dbReference>
<evidence type="ECO:0000313" key="7">
    <source>
        <dbReference type="Proteomes" id="UP000239156"/>
    </source>
</evidence>
<evidence type="ECO:0000256" key="2">
    <source>
        <dbReference type="ARBA" id="ARBA00022630"/>
    </source>
</evidence>
<feature type="non-terminal residue" evidence="6">
    <location>
        <position position="766"/>
    </location>
</feature>
<dbReference type="InterPro" id="IPR013785">
    <property type="entry name" value="Aldolase_TIM"/>
</dbReference>
<dbReference type="InterPro" id="IPR001155">
    <property type="entry name" value="OxRdtase_FMN_N"/>
</dbReference>
<protein>
    <recommendedName>
        <fullName evidence="5">NADH:flavin oxidoreductase/NADH oxidase N-terminal domain-containing protein</fullName>
    </recommendedName>
</protein>
<keyword evidence="7" id="KW-1185">Reference proteome</keyword>
<evidence type="ECO:0000256" key="3">
    <source>
        <dbReference type="ARBA" id="ARBA00022643"/>
    </source>
</evidence>
<evidence type="ECO:0000256" key="4">
    <source>
        <dbReference type="ARBA" id="ARBA00023002"/>
    </source>
</evidence>
<feature type="domain" description="NADH:flavin oxidoreductase/NADH oxidase N-terminal" evidence="5">
    <location>
        <begin position="517"/>
        <end position="766"/>
    </location>
</feature>
<dbReference type="EMBL" id="PKSL01000143">
    <property type="protein sequence ID" value="POW02355.1"/>
    <property type="molecule type" value="Genomic_DNA"/>
</dbReference>
<dbReference type="CDD" id="cd04733">
    <property type="entry name" value="OYE_like_2_FMN"/>
    <property type="match status" value="1"/>
</dbReference>
<accession>A0A2S4UYT3</accession>
<evidence type="ECO:0000256" key="1">
    <source>
        <dbReference type="ARBA" id="ARBA00005979"/>
    </source>
</evidence>
<keyword evidence="3" id="KW-0288">FMN</keyword>
<comment type="similarity">
    <text evidence="1">Belongs to the NADH:flavin oxidoreductase/NADH oxidase family.</text>
</comment>
<dbReference type="GO" id="GO:0010181">
    <property type="term" value="F:FMN binding"/>
    <property type="evidence" value="ECO:0007669"/>
    <property type="project" value="InterPro"/>
</dbReference>
<dbReference type="Pfam" id="PF00724">
    <property type="entry name" value="Oxidored_FMN"/>
    <property type="match status" value="2"/>
</dbReference>
<dbReference type="VEuPathDB" id="FungiDB:PSTT_11828"/>